<comment type="caution">
    <text evidence="1">The sequence shown here is derived from an EMBL/GenBank/DDBJ whole genome shotgun (WGS) entry which is preliminary data.</text>
</comment>
<protein>
    <submittedName>
        <fullName evidence="1">Uncharacterized protein</fullName>
    </submittedName>
</protein>
<dbReference type="EMBL" id="LJDB01000064">
    <property type="protein sequence ID" value="ONI39411.1"/>
    <property type="molecule type" value="Genomic_DNA"/>
</dbReference>
<gene>
    <name evidence="1" type="ORF">AN396_08380</name>
</gene>
<evidence type="ECO:0000313" key="1">
    <source>
        <dbReference type="EMBL" id="ONI39411.1"/>
    </source>
</evidence>
<dbReference type="Proteomes" id="UP000188605">
    <property type="component" value="Unassembled WGS sequence"/>
</dbReference>
<sequence length="1376" mass="151500">MKLKQKLTIALASALMVTSIPVPIFAESTDISPSTLSLVEGDTVGYDSPTTEEFDKVYYLNSSNTSDEIQAIRNAAKNVGSQTYFDRYGNEFVTSDTYSDILNEDTSGGTEVESDNYRNLTSSERDEVITIVEIYGEGTGKLKDKKVGEMYLDDAIQPFKIDGNDNSDPIYYVEDPGIIFASVDNSPADYSKIDLTHSAGRYLDEDWDNRGVPLTSLGALNKPLTLKEVTIGNSVDSISLVESNDLTKDGVVTFNESYDETDAKDADVVVYVTSDSSIEFSDPKFEIDTPYFIGNHKDGKESYFAKAKTKAGGGVDDDDGFEKILTLTSLKDSTGLTKITFAETDNAPLESTKAFVVTNINNVHTLLQDVFLEILEENKADLEFSLKNAHEDIIGIISETLTPDKLTSDELTPDEFIKRLEDLEFDFEGKLGNHDAYAKIVDSGLTYMQGLTGDSAINDFLNGKSQGDATDNAKIRVGGLLTSLGETYVVLKEAKDDYIVGQVVSLETAEELFEDSSGSTDEDDDYADIEITEDHFEDRPEYDVRPSSYVFDDPFNEQTLMINIDLGLAENETAEVYIDAEDVEFVEEVYRAYGATAVEFDEDYMTMLVENGKSGEGGTIEIEWSDSSTLKLTLKGEDKTNLPDDFYLPLIYEVKEGTPKFEISGSGEIEEGDYTLTKGEVGTEELKVSFNDTSIVSTEGEGQLGAFEIKEVKKSALNNRVIKVELGSSDLEFVDQDPSYTAGLYDDNEFKVDGSYGYSSTIKKGMEDNHVTFIVDGDNPSIGYLVFENLKASATGAIEIEGLEIVSNDGKLPTGEIELTVSLVKQEAGDKTDSDPDTDTFWGIYDDFKNDDIEGQLDYDDDRLSEATEIIAEIRDHALGISVEDKIDTIGGRKDKEYEVTVIIKDDTAEYLKDEGKVELTLEGAIFAPTDYKDEDSYYTTIDSNDVEDSTKIEVEEDAPNYVEFNLEGMDSDQTEFEFDITVIGNPGFNGDINLIADGSKWEDPLSVVIGEVSQPAEIDVIKSIQVVESIKAQPNGEISITETEKRMFQVDDVIALRIEDLDIEDAEVTADNGLQVDYKVSDGYLLIQITRRSNDAATINISDIAFDGSNYIPVGEYSAFIGGQGMHSSNTFINFDESKSSKLIGTVDEDDDRDAAVEDQDLTNDYEDDKEEIFAAAFELEDFVVSERADSVASGNSNSSSTQIAPSNPYMPPTAAGEDGNYGLPDMDISISYGDAFVNGDYIYTTSEIKDVNGVAMISISDLAFLLGIDRDQEEGNTLNYYQSPNGTGYVIIRVGLRQLEITTGSNRMEIADYNSLNGVYMPQGYLTFAQPARILSDNQGDPRTFVPIKQVGEALGFYVDWDPITMTAMLTNVN</sequence>
<keyword evidence="2" id="KW-1185">Reference proteome</keyword>
<evidence type="ECO:0000313" key="2">
    <source>
        <dbReference type="Proteomes" id="UP000188605"/>
    </source>
</evidence>
<accession>A0ACC8XAF5</accession>
<organism evidence="1 2">
    <name type="scientific">Candidatus Epulonipiscium fishelsonii</name>
    <dbReference type="NCBI Taxonomy" id="77094"/>
    <lineage>
        <taxon>Bacteria</taxon>
        <taxon>Bacillati</taxon>
        <taxon>Bacillota</taxon>
        <taxon>Clostridia</taxon>
        <taxon>Lachnospirales</taxon>
        <taxon>Lachnospiraceae</taxon>
        <taxon>Candidatus Epulonipiscium</taxon>
    </lineage>
</organism>
<proteinExistence type="predicted"/>
<name>A0ACC8XAF5_9FIRM</name>
<reference evidence="1" key="1">
    <citation type="submission" date="2016-08" db="EMBL/GenBank/DDBJ databases">
        <authorList>
            <person name="Ngugi D.K."/>
            <person name="Miyake S."/>
            <person name="Stingl U."/>
        </authorList>
    </citation>
    <scope>NUCLEOTIDE SEQUENCE</scope>
    <source>
        <strain evidence="1">SCG-B11WGA-EpuloA1</strain>
    </source>
</reference>